<organism evidence="3 4">
    <name type="scientific">Paractinoplanes rishiriensis</name>
    <dbReference type="NCBI Taxonomy" id="1050105"/>
    <lineage>
        <taxon>Bacteria</taxon>
        <taxon>Bacillati</taxon>
        <taxon>Actinomycetota</taxon>
        <taxon>Actinomycetes</taxon>
        <taxon>Micromonosporales</taxon>
        <taxon>Micromonosporaceae</taxon>
        <taxon>Paractinoplanes</taxon>
    </lineage>
</organism>
<evidence type="ECO:0000313" key="4">
    <source>
        <dbReference type="Proteomes" id="UP000636960"/>
    </source>
</evidence>
<dbReference type="Proteomes" id="UP000636960">
    <property type="component" value="Unassembled WGS sequence"/>
</dbReference>
<name>A0A919MVT9_9ACTN</name>
<evidence type="ECO:0000313" key="3">
    <source>
        <dbReference type="EMBL" id="GIE93965.1"/>
    </source>
</evidence>
<accession>A0A919MVT9</accession>
<feature type="transmembrane region" description="Helical" evidence="2">
    <location>
        <begin position="28"/>
        <end position="50"/>
    </location>
</feature>
<dbReference type="EMBL" id="BOMV01000007">
    <property type="protein sequence ID" value="GIE93965.1"/>
    <property type="molecule type" value="Genomic_DNA"/>
</dbReference>
<reference evidence="3" key="1">
    <citation type="submission" date="2021-01" db="EMBL/GenBank/DDBJ databases">
        <title>Whole genome shotgun sequence of Actinoplanes rishiriensis NBRC 108556.</title>
        <authorList>
            <person name="Komaki H."/>
            <person name="Tamura T."/>
        </authorList>
    </citation>
    <scope>NUCLEOTIDE SEQUENCE</scope>
    <source>
        <strain evidence="3">NBRC 108556</strain>
    </source>
</reference>
<feature type="region of interest" description="Disordered" evidence="1">
    <location>
        <begin position="58"/>
        <end position="89"/>
    </location>
</feature>
<dbReference type="AlphaFoldDB" id="A0A919MVT9"/>
<dbReference type="RefSeq" id="WP_203780232.1">
    <property type="nucleotide sequence ID" value="NZ_BOMV01000007.1"/>
</dbReference>
<dbReference type="InterPro" id="IPR045635">
    <property type="entry name" value="DUF6412"/>
</dbReference>
<evidence type="ECO:0000256" key="1">
    <source>
        <dbReference type="SAM" id="MobiDB-lite"/>
    </source>
</evidence>
<keyword evidence="2" id="KW-0472">Membrane</keyword>
<comment type="caution">
    <text evidence="3">The sequence shown here is derived from an EMBL/GenBank/DDBJ whole genome shotgun (WGS) entry which is preliminary data.</text>
</comment>
<keyword evidence="2" id="KW-0812">Transmembrane</keyword>
<sequence length="89" mass="9071">MVLWGFWVLAALLDPAQQSPATLALGLTVLAAGLLVAAVVALPVPIPAAAPGVRAFARRSRTAAPSRLRDPDAAGRPRPRAPGLYPAAA</sequence>
<gene>
    <name evidence="3" type="ORF">Ari01nite_14300</name>
</gene>
<proteinExistence type="predicted"/>
<protein>
    <submittedName>
        <fullName evidence="3">Uncharacterized protein</fullName>
    </submittedName>
</protein>
<dbReference type="Pfam" id="PF19950">
    <property type="entry name" value="DUF6412"/>
    <property type="match status" value="1"/>
</dbReference>
<keyword evidence="2" id="KW-1133">Transmembrane helix</keyword>
<keyword evidence="4" id="KW-1185">Reference proteome</keyword>
<evidence type="ECO:0000256" key="2">
    <source>
        <dbReference type="SAM" id="Phobius"/>
    </source>
</evidence>